<evidence type="ECO:0000259" key="2">
    <source>
        <dbReference type="Pfam" id="PF13439"/>
    </source>
</evidence>
<dbReference type="GO" id="GO:0016757">
    <property type="term" value="F:glycosyltransferase activity"/>
    <property type="evidence" value="ECO:0007669"/>
    <property type="project" value="InterPro"/>
</dbReference>
<dbReference type="AlphaFoldDB" id="B8HV68"/>
<dbReference type="KEGG" id="cyn:Cyan7425_2159"/>
<feature type="domain" description="Glycosyltransferase subfamily 4-like N-terminal" evidence="2">
    <location>
        <begin position="83"/>
        <end position="195"/>
    </location>
</feature>
<evidence type="ECO:0000259" key="1">
    <source>
        <dbReference type="Pfam" id="PF00534"/>
    </source>
</evidence>
<dbReference type="STRING" id="395961.Cyan7425_2159"/>
<dbReference type="Pfam" id="PF00534">
    <property type="entry name" value="Glycos_transf_1"/>
    <property type="match status" value="1"/>
</dbReference>
<dbReference type="Gene3D" id="3.40.50.2000">
    <property type="entry name" value="Glycogen Phosphorylase B"/>
    <property type="match status" value="2"/>
</dbReference>
<dbReference type="eggNOG" id="COG0438">
    <property type="taxonomic scope" value="Bacteria"/>
</dbReference>
<dbReference type="InterPro" id="IPR050194">
    <property type="entry name" value="Glycosyltransferase_grp1"/>
</dbReference>
<dbReference type="HOGENOM" id="CLU_009583_2_5_3"/>
<dbReference type="CDD" id="cd03801">
    <property type="entry name" value="GT4_PimA-like"/>
    <property type="match status" value="1"/>
</dbReference>
<dbReference type="Pfam" id="PF13439">
    <property type="entry name" value="Glyco_transf_4"/>
    <property type="match status" value="1"/>
</dbReference>
<dbReference type="OrthoDB" id="9787111at2"/>
<protein>
    <submittedName>
        <fullName evidence="3">Glycosyl transferase group 1</fullName>
    </submittedName>
</protein>
<keyword evidence="3" id="KW-0808">Transferase</keyword>
<dbReference type="CAZy" id="GT4">
    <property type="family name" value="Glycosyltransferase Family 4"/>
</dbReference>
<dbReference type="EMBL" id="CP001344">
    <property type="protein sequence ID" value="ACL44520.1"/>
    <property type="molecule type" value="Genomic_DNA"/>
</dbReference>
<evidence type="ECO:0000313" key="3">
    <source>
        <dbReference type="EMBL" id="ACL44520.1"/>
    </source>
</evidence>
<name>B8HV68_CYAP4</name>
<dbReference type="SUPFAM" id="SSF53756">
    <property type="entry name" value="UDP-Glycosyltransferase/glycogen phosphorylase"/>
    <property type="match status" value="1"/>
</dbReference>
<gene>
    <name evidence="3" type="ordered locus">Cyan7425_2159</name>
</gene>
<reference evidence="3" key="1">
    <citation type="submission" date="2009-01" db="EMBL/GenBank/DDBJ databases">
        <title>Complete sequence of chromosome Cyanothece sp. PCC 7425.</title>
        <authorList>
            <consortium name="US DOE Joint Genome Institute"/>
            <person name="Lucas S."/>
            <person name="Copeland A."/>
            <person name="Lapidus A."/>
            <person name="Glavina del Rio T."/>
            <person name="Dalin E."/>
            <person name="Tice H."/>
            <person name="Bruce D."/>
            <person name="Goodwin L."/>
            <person name="Pitluck S."/>
            <person name="Sims D."/>
            <person name="Meineke L."/>
            <person name="Brettin T."/>
            <person name="Detter J.C."/>
            <person name="Han C."/>
            <person name="Larimer F."/>
            <person name="Land M."/>
            <person name="Hauser L."/>
            <person name="Kyrpides N."/>
            <person name="Ovchinnikova G."/>
            <person name="Liberton M."/>
            <person name="Stoeckel J."/>
            <person name="Banerjee A."/>
            <person name="Singh A."/>
            <person name="Page L."/>
            <person name="Sato H."/>
            <person name="Zhao L."/>
            <person name="Sherman L."/>
            <person name="Pakrasi H."/>
            <person name="Richardson P."/>
        </authorList>
    </citation>
    <scope>NUCLEOTIDE SEQUENCE</scope>
    <source>
        <strain evidence="3">PCC 7425</strain>
    </source>
</reference>
<dbReference type="InterPro" id="IPR028098">
    <property type="entry name" value="Glyco_trans_4-like_N"/>
</dbReference>
<sequence length="420" mass="47753">MKVAFVNQPWSFIVAPVQRADSIGIWSYRVARHLATKAIAVMYAKRWQSLKPLEECEGIEYRRVSTITRLAESFKGLDQWQFFPARRPFYASTLYHLEYIWKIANDINKQQFDIVHIHNFSQFVPIVRAINPDVKIVLHMHCEWLTQLDAQMIVKRLKQTDMVIGCSEYITDKIQKRFPEYADRCHTVFNGVEVEEFISKGYQKLGRNGVPQILFVGRVSPEKGVHVLIDAFRDVTQYFPQAQLKIVGPEAIAPKEYIVRLSDEPKVAALDSLFDESYLNQLQRRVPEALKGQVTFVGAIPHTELMPYYQEADVLVNPSLSEAFGMSLVEGMATETPVIGVRNTGMTSVVEDGKTGFLVESGNAKQLAQAIIRLISDQGLGQSMGKAGRERVINSFSWERITDSLLSNYTMLCSKPRVRA</sequence>
<dbReference type="PANTHER" id="PTHR45947">
    <property type="entry name" value="SULFOQUINOVOSYL TRANSFERASE SQD2"/>
    <property type="match status" value="1"/>
</dbReference>
<feature type="domain" description="Glycosyl transferase family 1" evidence="1">
    <location>
        <begin position="208"/>
        <end position="391"/>
    </location>
</feature>
<dbReference type="InterPro" id="IPR001296">
    <property type="entry name" value="Glyco_trans_1"/>
</dbReference>
<dbReference type="PANTHER" id="PTHR45947:SF3">
    <property type="entry name" value="SULFOQUINOVOSYL TRANSFERASE SQD2"/>
    <property type="match status" value="1"/>
</dbReference>
<accession>B8HV68</accession>
<organism evidence="3">
    <name type="scientific">Cyanothece sp. (strain PCC 7425 / ATCC 29141)</name>
    <dbReference type="NCBI Taxonomy" id="395961"/>
    <lineage>
        <taxon>Bacteria</taxon>
        <taxon>Bacillati</taxon>
        <taxon>Cyanobacteriota</taxon>
        <taxon>Cyanophyceae</taxon>
        <taxon>Gomontiellales</taxon>
        <taxon>Cyanothecaceae</taxon>
        <taxon>Cyanothece</taxon>
    </lineage>
</organism>
<proteinExistence type="predicted"/>